<keyword evidence="1" id="KW-0472">Membrane</keyword>
<evidence type="ECO:0000313" key="3">
    <source>
        <dbReference type="Proteomes" id="UP001055167"/>
    </source>
</evidence>
<accession>A0ABQ4QVN3</accession>
<reference evidence="2" key="2">
    <citation type="submission" date="2021-08" db="EMBL/GenBank/DDBJ databases">
        <authorList>
            <person name="Tani A."/>
            <person name="Ola A."/>
            <person name="Ogura Y."/>
            <person name="Katsura K."/>
            <person name="Hayashi T."/>
        </authorList>
    </citation>
    <scope>NUCLEOTIDE SEQUENCE</scope>
    <source>
        <strain evidence="2">KCTC 52305</strain>
    </source>
</reference>
<dbReference type="Proteomes" id="UP001055167">
    <property type="component" value="Unassembled WGS sequence"/>
</dbReference>
<keyword evidence="3" id="KW-1185">Reference proteome</keyword>
<dbReference type="EMBL" id="BPQH01000006">
    <property type="protein sequence ID" value="GJD49422.1"/>
    <property type="molecule type" value="Genomic_DNA"/>
</dbReference>
<feature type="transmembrane region" description="Helical" evidence="1">
    <location>
        <begin position="12"/>
        <end position="32"/>
    </location>
</feature>
<feature type="transmembrane region" description="Helical" evidence="1">
    <location>
        <begin position="44"/>
        <end position="65"/>
    </location>
</feature>
<comment type="caution">
    <text evidence="2">The sequence shown here is derived from an EMBL/GenBank/DDBJ whole genome shotgun (WGS) entry which is preliminary data.</text>
</comment>
<evidence type="ECO:0000313" key="2">
    <source>
        <dbReference type="EMBL" id="GJD49422.1"/>
    </source>
</evidence>
<gene>
    <name evidence="2" type="ORF">OPKNFCMD_2152</name>
</gene>
<sequence>MASDRPEAHISSLLTPLTLGAASSLTAGLLLLWGFGRIDDDQRLAGGCAVAVALGVLVIGQWGMLRI</sequence>
<protein>
    <submittedName>
        <fullName evidence="2">Uncharacterized protein</fullName>
    </submittedName>
</protein>
<evidence type="ECO:0000256" key="1">
    <source>
        <dbReference type="SAM" id="Phobius"/>
    </source>
</evidence>
<keyword evidence="1" id="KW-1133">Transmembrane helix</keyword>
<keyword evidence="1" id="KW-0812">Transmembrane</keyword>
<organism evidence="2 3">
    <name type="scientific">Methylobacterium crusticola</name>
    <dbReference type="NCBI Taxonomy" id="1697972"/>
    <lineage>
        <taxon>Bacteria</taxon>
        <taxon>Pseudomonadati</taxon>
        <taxon>Pseudomonadota</taxon>
        <taxon>Alphaproteobacteria</taxon>
        <taxon>Hyphomicrobiales</taxon>
        <taxon>Methylobacteriaceae</taxon>
        <taxon>Methylobacterium</taxon>
    </lineage>
</organism>
<reference evidence="2" key="1">
    <citation type="journal article" date="2021" name="Front. Microbiol.">
        <title>Comprehensive Comparative Genomics and Phenotyping of Methylobacterium Species.</title>
        <authorList>
            <person name="Alessa O."/>
            <person name="Ogura Y."/>
            <person name="Fujitani Y."/>
            <person name="Takami H."/>
            <person name="Hayashi T."/>
            <person name="Sahin N."/>
            <person name="Tani A."/>
        </authorList>
    </citation>
    <scope>NUCLEOTIDE SEQUENCE</scope>
    <source>
        <strain evidence="2">KCTC 52305</strain>
    </source>
</reference>
<name>A0ABQ4QVN3_9HYPH</name>
<proteinExistence type="predicted"/>